<proteinExistence type="predicted"/>
<dbReference type="InterPro" id="IPR027417">
    <property type="entry name" value="P-loop_NTPase"/>
</dbReference>
<evidence type="ECO:0000256" key="9">
    <source>
        <dbReference type="SAM" id="Phobius"/>
    </source>
</evidence>
<keyword evidence="7 9" id="KW-1133">Transmembrane helix</keyword>
<dbReference type="SMART" id="SM00382">
    <property type="entry name" value="AAA"/>
    <property type="match status" value="1"/>
</dbReference>
<evidence type="ECO:0000256" key="3">
    <source>
        <dbReference type="ARBA" id="ARBA00022475"/>
    </source>
</evidence>
<feature type="transmembrane region" description="Helical" evidence="9">
    <location>
        <begin position="314"/>
        <end position="342"/>
    </location>
</feature>
<dbReference type="InterPro" id="IPR044726">
    <property type="entry name" value="ABCC_6TM_D2"/>
</dbReference>
<dbReference type="Pfam" id="PF00005">
    <property type="entry name" value="ABC_tran"/>
    <property type="match status" value="1"/>
</dbReference>
<dbReference type="InterPro" id="IPR036640">
    <property type="entry name" value="ABC1_TM_sf"/>
</dbReference>
<evidence type="ECO:0000259" key="11">
    <source>
        <dbReference type="PROSITE" id="PS50929"/>
    </source>
</evidence>
<dbReference type="PANTHER" id="PTHR24223">
    <property type="entry name" value="ATP-BINDING CASSETTE SUB-FAMILY C"/>
    <property type="match status" value="1"/>
</dbReference>
<keyword evidence="3" id="KW-1003">Cell membrane</keyword>
<dbReference type="PANTHER" id="PTHR24223:SF399">
    <property type="entry name" value="ABC TRANSPORTER ATNG"/>
    <property type="match status" value="1"/>
</dbReference>
<dbReference type="FunFam" id="1.20.1560.10:FF:000066">
    <property type="entry name" value="ABC multidrug transporter (Eurofung)"/>
    <property type="match status" value="1"/>
</dbReference>
<dbReference type="SUPFAM" id="SSF90123">
    <property type="entry name" value="ABC transporter transmembrane region"/>
    <property type="match status" value="1"/>
</dbReference>
<sequence>MSTVLLITHATRHLHLADKIIVLGNDARIAQQGTYEELKATDGYIKDLSIHPSHNTQTIEDQEIASKTTIRKPPATANLDLVRKTGDISIYLYYLQHVGWLSGLGFLLGAAGLAFTSAFPQVWLEFWTEAHGAHIAKYISVYVVLAVGGTVFLGLTYSWILILVVPRAGLRLHKVMLKVVMAAPMSFFAQTDTGVTINRFSQDLSLIDRQLPTTMARVFLLLFSCTAQAALIAIGSSYMGITIPFVLAVVYVLQKVYLRTSRQLRYMDLEERSPLYTHFLETLDGLSTIRSFGWQEESRSTNIRRLDRSQRPYYLLYCIQRWLNLVLDLIVAIMAVVVITLATQFRSTTSAGAIGIALNSILGFNTYLSNLIDFWTQLETSLGAIVRVKDFETNTPSENLPGEDGVPPDEWPSSGAVELRNITAQYGPGMLALQDVSLQISPGQKVGICGRTGSGKSSMILTLLRLLDLERGSILIDEIDLSTLPRELIRSRITAIPQDSFILTGTVRHNIDPFGSVPDEQIIEALQKLTLWPILLERGGLDANMQSQPLSQGQQQLFTLARALLRRSSILLLDEATSNVDVTTDALMQRIIREEFAACTIITVAHRMDSITDADMVVVLEKGRIVEVGDPRELLKQRSKFAELNGR</sequence>
<evidence type="ECO:0000256" key="4">
    <source>
        <dbReference type="ARBA" id="ARBA00022692"/>
    </source>
</evidence>
<dbReference type="SUPFAM" id="SSF52540">
    <property type="entry name" value="P-loop containing nucleoside triphosphate hydrolases"/>
    <property type="match status" value="1"/>
</dbReference>
<comment type="subcellular location">
    <subcellularLocation>
        <location evidence="1">Cell membrane</location>
        <topology evidence="1">Multi-pass membrane protein</topology>
    </subcellularLocation>
</comment>
<protein>
    <submittedName>
        <fullName evidence="12">Uncharacterized protein</fullName>
    </submittedName>
</protein>
<dbReference type="GO" id="GO:0016887">
    <property type="term" value="F:ATP hydrolysis activity"/>
    <property type="evidence" value="ECO:0007669"/>
    <property type="project" value="InterPro"/>
</dbReference>
<feature type="transmembrane region" description="Helical" evidence="9">
    <location>
        <begin position="241"/>
        <end position="258"/>
    </location>
</feature>
<evidence type="ECO:0000313" key="12">
    <source>
        <dbReference type="EMBL" id="KAF4626762.1"/>
    </source>
</evidence>
<dbReference type="GO" id="GO:0005886">
    <property type="term" value="C:plasma membrane"/>
    <property type="evidence" value="ECO:0007669"/>
    <property type="project" value="UniProtKB-SubCell"/>
</dbReference>
<dbReference type="InterPro" id="IPR003593">
    <property type="entry name" value="AAA+_ATPase"/>
</dbReference>
<dbReference type="Gene3D" id="1.20.1560.10">
    <property type="entry name" value="ABC transporter type 1, transmembrane domain"/>
    <property type="match status" value="1"/>
</dbReference>
<dbReference type="AlphaFoldDB" id="A0A8H4RAZ3"/>
<keyword evidence="8 9" id="KW-0472">Membrane</keyword>
<name>A0A8H4RAZ3_9HELO</name>
<feature type="domain" description="ABC transporter" evidence="10">
    <location>
        <begin position="417"/>
        <end position="647"/>
    </location>
</feature>
<dbReference type="Gene3D" id="3.40.50.300">
    <property type="entry name" value="P-loop containing nucleotide triphosphate hydrolases"/>
    <property type="match status" value="2"/>
</dbReference>
<evidence type="ECO:0000256" key="6">
    <source>
        <dbReference type="ARBA" id="ARBA00022840"/>
    </source>
</evidence>
<evidence type="ECO:0000256" key="7">
    <source>
        <dbReference type="ARBA" id="ARBA00022989"/>
    </source>
</evidence>
<dbReference type="PROSITE" id="PS50929">
    <property type="entry name" value="ABC_TM1F"/>
    <property type="match status" value="1"/>
</dbReference>
<keyword evidence="4 9" id="KW-0812">Transmembrane</keyword>
<feature type="transmembrane region" description="Helical" evidence="9">
    <location>
        <begin position="139"/>
        <end position="165"/>
    </location>
</feature>
<dbReference type="PROSITE" id="PS00211">
    <property type="entry name" value="ABC_TRANSPORTER_1"/>
    <property type="match status" value="1"/>
</dbReference>
<dbReference type="PROSITE" id="PS50893">
    <property type="entry name" value="ABC_TRANSPORTER_2"/>
    <property type="match status" value="1"/>
</dbReference>
<dbReference type="GO" id="GO:0005524">
    <property type="term" value="F:ATP binding"/>
    <property type="evidence" value="ECO:0007669"/>
    <property type="project" value="UniProtKB-KW"/>
</dbReference>
<evidence type="ECO:0000256" key="5">
    <source>
        <dbReference type="ARBA" id="ARBA00022741"/>
    </source>
</evidence>
<organism evidence="12 13">
    <name type="scientific">Cudoniella acicularis</name>
    <dbReference type="NCBI Taxonomy" id="354080"/>
    <lineage>
        <taxon>Eukaryota</taxon>
        <taxon>Fungi</taxon>
        <taxon>Dikarya</taxon>
        <taxon>Ascomycota</taxon>
        <taxon>Pezizomycotina</taxon>
        <taxon>Leotiomycetes</taxon>
        <taxon>Helotiales</taxon>
        <taxon>Tricladiaceae</taxon>
        <taxon>Cudoniella</taxon>
    </lineage>
</organism>
<dbReference type="CDD" id="cd18580">
    <property type="entry name" value="ABC_6TM_ABCC_D2"/>
    <property type="match status" value="1"/>
</dbReference>
<reference evidence="12 13" key="1">
    <citation type="submission" date="2020-03" db="EMBL/GenBank/DDBJ databases">
        <title>Draft Genome Sequence of Cudoniella acicularis.</title>
        <authorList>
            <person name="Buettner E."/>
            <person name="Kellner H."/>
        </authorList>
    </citation>
    <scope>NUCLEOTIDE SEQUENCE [LARGE SCALE GENOMIC DNA]</scope>
    <source>
        <strain evidence="12 13">DSM 108380</strain>
    </source>
</reference>
<keyword evidence="13" id="KW-1185">Reference proteome</keyword>
<evidence type="ECO:0000256" key="1">
    <source>
        <dbReference type="ARBA" id="ARBA00004651"/>
    </source>
</evidence>
<dbReference type="EMBL" id="JAAMPI010001088">
    <property type="protein sequence ID" value="KAF4626762.1"/>
    <property type="molecule type" value="Genomic_DNA"/>
</dbReference>
<dbReference type="FunFam" id="3.40.50.300:FF:000838">
    <property type="entry name" value="ABC multidrug transporter (Eurofung)"/>
    <property type="match status" value="1"/>
</dbReference>
<dbReference type="Pfam" id="PF00664">
    <property type="entry name" value="ABC_membrane"/>
    <property type="match status" value="1"/>
</dbReference>
<dbReference type="InterPro" id="IPR011527">
    <property type="entry name" value="ABC1_TM_dom"/>
</dbReference>
<dbReference type="Proteomes" id="UP000566819">
    <property type="component" value="Unassembled WGS sequence"/>
</dbReference>
<gene>
    <name evidence="12" type="ORF">G7Y89_g11390</name>
</gene>
<feature type="domain" description="ABC transmembrane type-1" evidence="11">
    <location>
        <begin position="100"/>
        <end position="380"/>
    </location>
</feature>
<dbReference type="InterPro" id="IPR017871">
    <property type="entry name" value="ABC_transporter-like_CS"/>
</dbReference>
<keyword evidence="6" id="KW-0067">ATP-binding</keyword>
<evidence type="ECO:0000256" key="2">
    <source>
        <dbReference type="ARBA" id="ARBA00022448"/>
    </source>
</evidence>
<accession>A0A8H4RAZ3</accession>
<keyword evidence="5" id="KW-0547">Nucleotide-binding</keyword>
<dbReference type="GO" id="GO:0140359">
    <property type="term" value="F:ABC-type transporter activity"/>
    <property type="evidence" value="ECO:0007669"/>
    <property type="project" value="InterPro"/>
</dbReference>
<evidence type="ECO:0000313" key="13">
    <source>
        <dbReference type="Proteomes" id="UP000566819"/>
    </source>
</evidence>
<dbReference type="InterPro" id="IPR003439">
    <property type="entry name" value="ABC_transporter-like_ATP-bd"/>
</dbReference>
<evidence type="ECO:0000259" key="10">
    <source>
        <dbReference type="PROSITE" id="PS50893"/>
    </source>
</evidence>
<dbReference type="OrthoDB" id="6500128at2759"/>
<dbReference type="InterPro" id="IPR050173">
    <property type="entry name" value="ABC_transporter_C-like"/>
</dbReference>
<keyword evidence="2" id="KW-0813">Transport</keyword>
<comment type="caution">
    <text evidence="12">The sequence shown here is derived from an EMBL/GenBank/DDBJ whole genome shotgun (WGS) entry which is preliminary data.</text>
</comment>
<evidence type="ECO:0000256" key="8">
    <source>
        <dbReference type="ARBA" id="ARBA00023136"/>
    </source>
</evidence>
<feature type="transmembrane region" description="Helical" evidence="9">
    <location>
        <begin position="98"/>
        <end position="119"/>
    </location>
</feature>